<organism evidence="2 3">
    <name type="scientific">Cellulosimicrobium cellulans</name>
    <name type="common">Arthrobacter luteus</name>
    <dbReference type="NCBI Taxonomy" id="1710"/>
    <lineage>
        <taxon>Bacteria</taxon>
        <taxon>Bacillati</taxon>
        <taxon>Actinomycetota</taxon>
        <taxon>Actinomycetes</taxon>
        <taxon>Micrococcales</taxon>
        <taxon>Promicromonosporaceae</taxon>
        <taxon>Cellulosimicrobium</taxon>
    </lineage>
</organism>
<dbReference type="AlphaFoldDB" id="A0A1Y0HW09"/>
<dbReference type="CDD" id="cd02440">
    <property type="entry name" value="AdoMet_MTases"/>
    <property type="match status" value="1"/>
</dbReference>
<dbReference type="OrthoDB" id="9805171at2"/>
<dbReference type="Pfam" id="PF13847">
    <property type="entry name" value="Methyltransf_31"/>
    <property type="match status" value="1"/>
</dbReference>
<protein>
    <submittedName>
        <fullName evidence="2">Ubiquinone biosynthesis protein UbiE</fullName>
    </submittedName>
</protein>
<dbReference type="KEGG" id="cceu:CBR64_08325"/>
<dbReference type="InterPro" id="IPR025714">
    <property type="entry name" value="Methyltranfer_dom"/>
</dbReference>
<dbReference type="InterPro" id="IPR029063">
    <property type="entry name" value="SAM-dependent_MTases_sf"/>
</dbReference>
<dbReference type="SUPFAM" id="SSF53335">
    <property type="entry name" value="S-adenosyl-L-methionine-dependent methyltransferases"/>
    <property type="match status" value="1"/>
</dbReference>
<name>A0A1Y0HW09_CELCE</name>
<dbReference type="RefSeq" id="WP_087470526.1">
    <property type="nucleotide sequence ID" value="NZ_CP021383.1"/>
</dbReference>
<dbReference type="PANTHER" id="PTHR43861">
    <property type="entry name" value="TRANS-ACONITATE 2-METHYLTRANSFERASE-RELATED"/>
    <property type="match status" value="1"/>
</dbReference>
<dbReference type="EMBL" id="CP021383">
    <property type="protein sequence ID" value="ARU51485.1"/>
    <property type="molecule type" value="Genomic_DNA"/>
</dbReference>
<accession>A0A1Y0HW09</accession>
<reference evidence="2 3" key="1">
    <citation type="submission" date="2017-05" db="EMBL/GenBank/DDBJ databases">
        <authorList>
            <person name="Song R."/>
            <person name="Chenine A.L."/>
            <person name="Ruprecht R.M."/>
        </authorList>
    </citation>
    <scope>NUCLEOTIDE SEQUENCE [LARGE SCALE GENOMIC DNA]</scope>
    <source>
        <strain evidence="2 3">PSBB019</strain>
    </source>
</reference>
<feature type="domain" description="Methyltransferase" evidence="1">
    <location>
        <begin position="38"/>
        <end position="144"/>
    </location>
</feature>
<evidence type="ECO:0000259" key="1">
    <source>
        <dbReference type="Pfam" id="PF13847"/>
    </source>
</evidence>
<evidence type="ECO:0000313" key="3">
    <source>
        <dbReference type="Proteomes" id="UP000196228"/>
    </source>
</evidence>
<dbReference type="Gene3D" id="3.40.50.150">
    <property type="entry name" value="Vaccinia Virus protein VP39"/>
    <property type="match status" value="1"/>
</dbReference>
<dbReference type="Proteomes" id="UP000196228">
    <property type="component" value="Chromosome"/>
</dbReference>
<evidence type="ECO:0000313" key="2">
    <source>
        <dbReference type="EMBL" id="ARU51485.1"/>
    </source>
</evidence>
<keyword evidence="2" id="KW-0830">Ubiquinone</keyword>
<sequence>MADIFEATRPDDYLMRLAASDLGRGYKAMVTAELALADGHTVVDVGCGPGADLLAFSEAVGADGHVVGIDHDVEAVGAARERVAHAPNVTVRTGDAHQLDLDTGSVDRAHTDRVLQHVADPGRAVDEVARVLRPGGRAVLAEPDWGTLAIDGPDRTTTHAYQAYVVEEVVRNAWMGRRLPALVQRSGLSVGRVVPVTAVFRDVSEADAVLGLGRVARRARDAGHLDPDAYERWVAHLTTAPFLASVTLFVVVAER</sequence>
<proteinExistence type="predicted"/>
<gene>
    <name evidence="2" type="ORF">CBR64_08325</name>
</gene>